<organism evidence="1 2">
    <name type="scientific">Paenibacillus mesotrionivorans</name>
    <dbReference type="NCBI Taxonomy" id="3160968"/>
    <lineage>
        <taxon>Bacteria</taxon>
        <taxon>Bacillati</taxon>
        <taxon>Bacillota</taxon>
        <taxon>Bacilli</taxon>
        <taxon>Bacillales</taxon>
        <taxon>Paenibacillaceae</taxon>
        <taxon>Paenibacillus</taxon>
    </lineage>
</organism>
<comment type="caution">
    <text evidence="1">The sequence shown here is derived from an EMBL/GenBank/DDBJ whole genome shotgun (WGS) entry which is preliminary data.</text>
</comment>
<protein>
    <submittedName>
        <fullName evidence="1">Helix-turn-helix domain-containing protein</fullName>
    </submittedName>
</protein>
<reference evidence="1" key="1">
    <citation type="submission" date="2024-12" db="EMBL/GenBank/DDBJ databases">
        <authorList>
            <person name="Wu N."/>
        </authorList>
    </citation>
    <scope>NUCLEOTIDE SEQUENCE</scope>
    <source>
        <strain evidence="1">P15</strain>
    </source>
</reference>
<evidence type="ECO:0000313" key="1">
    <source>
        <dbReference type="EMBL" id="MFM9331691.1"/>
    </source>
</evidence>
<dbReference type="EMBL" id="JBJURJ010000021">
    <property type="protein sequence ID" value="MFM9331691.1"/>
    <property type="molecule type" value="Genomic_DNA"/>
</dbReference>
<dbReference type="Proteomes" id="UP001631969">
    <property type="component" value="Unassembled WGS sequence"/>
</dbReference>
<keyword evidence="2" id="KW-1185">Reference proteome</keyword>
<sequence length="366" mass="40699">MERSKVGDVILALRKKRGLTQEQLAAKVGISAGAVSKWETGGSSPDIFLLNPLARALDTTPDELLSFHKELPEEVLTRIKEELRDLYLFRSYEEGEAAAERYMKEYPNSGRLKLVAAGLAQMYLGVKDSVTEEEAKKKLWRCLELLQEAADSCGDERREEALFVSAGIHMRLNEPEAAEALLRDLPASRGADPMSLYPAVLLKLGKYPQIGELCQRQLLWHVHLSGVMLSYLAQAADGEGREQEKLAYLTALHQLDRLFGIGMGAGARGLALQSITNGQTGEAARWFSEYVDMVLGMRTDYSNNPYFGSVQLEVGPSGQLEIRKRLLQSLLEEEEWEPLAGVEAYESALVLIRARLEELEDTGDGR</sequence>
<gene>
    <name evidence="1" type="ORF">ACI1P1_25665</name>
</gene>
<name>A0ACC7P5T6_9BACL</name>
<accession>A0ACC7P5T6</accession>
<evidence type="ECO:0000313" key="2">
    <source>
        <dbReference type="Proteomes" id="UP001631969"/>
    </source>
</evidence>
<proteinExistence type="predicted"/>